<keyword evidence="3" id="KW-1003">Cell membrane</keyword>
<feature type="transmembrane region" description="Helical" evidence="7">
    <location>
        <begin position="100"/>
        <end position="123"/>
    </location>
</feature>
<keyword evidence="5 7" id="KW-1133">Transmembrane helix</keyword>
<comment type="caution">
    <text evidence="9">The sequence shown here is derived from an EMBL/GenBank/DDBJ whole genome shotgun (WGS) entry which is preliminary data.</text>
</comment>
<dbReference type="GO" id="GO:0005886">
    <property type="term" value="C:plasma membrane"/>
    <property type="evidence" value="ECO:0007669"/>
    <property type="project" value="UniProtKB-SubCell"/>
</dbReference>
<dbReference type="InterPro" id="IPR032816">
    <property type="entry name" value="VTT_dom"/>
</dbReference>
<evidence type="ECO:0000256" key="1">
    <source>
        <dbReference type="ARBA" id="ARBA00004651"/>
    </source>
</evidence>
<keyword evidence="4 7" id="KW-0812">Transmembrane</keyword>
<evidence type="ECO:0000313" key="10">
    <source>
        <dbReference type="Proteomes" id="UP000019482"/>
    </source>
</evidence>
<gene>
    <name evidence="9" type="ORF">CTDIVETGP_2452</name>
</gene>
<evidence type="ECO:0000256" key="5">
    <source>
        <dbReference type="ARBA" id="ARBA00022989"/>
    </source>
</evidence>
<dbReference type="InterPro" id="IPR051311">
    <property type="entry name" value="DedA_domain"/>
</dbReference>
<accession>W6NKG3</accession>
<feature type="transmembrane region" description="Helical" evidence="7">
    <location>
        <begin position="135"/>
        <end position="156"/>
    </location>
</feature>
<evidence type="ECO:0000259" key="8">
    <source>
        <dbReference type="Pfam" id="PF09335"/>
    </source>
</evidence>
<keyword evidence="10" id="KW-1185">Reference proteome</keyword>
<evidence type="ECO:0000256" key="6">
    <source>
        <dbReference type="ARBA" id="ARBA00023136"/>
    </source>
</evidence>
<sequence>MTTFSSMNIWLVILVATIGSVIGALVLYAIGRFLSTERLEKLVQGKFGKVMHLKSEDIQKAEKWFEEHGNKAVFFCRFVPIVRSLISIPAGITKMKLSSFLILTISGTFIWNVVLVYLGRFAGNAWETIASYVDIYSIIAAVFFILIALILGAVFIKKRFIANNSEEIN</sequence>
<name>W6NKG3_CLOTY</name>
<evidence type="ECO:0000256" key="3">
    <source>
        <dbReference type="ARBA" id="ARBA00022475"/>
    </source>
</evidence>
<feature type="domain" description="VTT" evidence="8">
    <location>
        <begin position="7"/>
        <end position="120"/>
    </location>
</feature>
<evidence type="ECO:0000313" key="9">
    <source>
        <dbReference type="EMBL" id="CDL92382.1"/>
    </source>
</evidence>
<comment type="similarity">
    <text evidence="2">Belongs to the DedA family.</text>
</comment>
<reference evidence="9 10" key="1">
    <citation type="journal article" date="2015" name="Genome Announc.">
        <title>Draft Genome Sequence of Clostridium tyrobutyricum Strain DIVETGP, Isolated from Cow's Milk for Grana Padano Production.</title>
        <authorList>
            <person name="Soggiu A."/>
            <person name="Piras C."/>
            <person name="Gaiarsa S."/>
            <person name="Sassera D."/>
            <person name="Roncada P."/>
            <person name="Bendixen E."/>
            <person name="Brasca M."/>
            <person name="Bonizzi L."/>
        </authorList>
    </citation>
    <scope>NUCLEOTIDE SEQUENCE [LARGE SCALE GENOMIC DNA]</scope>
    <source>
        <strain evidence="9 10">DIVETGP</strain>
    </source>
</reference>
<evidence type="ECO:0000256" key="4">
    <source>
        <dbReference type="ARBA" id="ARBA00022692"/>
    </source>
</evidence>
<organism evidence="9 10">
    <name type="scientific">Clostridium tyrobutyricum DIVETGP</name>
    <dbReference type="NCBI Taxonomy" id="1408889"/>
    <lineage>
        <taxon>Bacteria</taxon>
        <taxon>Bacillati</taxon>
        <taxon>Bacillota</taxon>
        <taxon>Clostridia</taxon>
        <taxon>Eubacteriales</taxon>
        <taxon>Clostridiaceae</taxon>
        <taxon>Clostridium</taxon>
    </lineage>
</organism>
<proteinExistence type="inferred from homology"/>
<evidence type="ECO:0000256" key="7">
    <source>
        <dbReference type="SAM" id="Phobius"/>
    </source>
</evidence>
<dbReference type="Pfam" id="PF09335">
    <property type="entry name" value="VTT_dom"/>
    <property type="match status" value="1"/>
</dbReference>
<dbReference type="AlphaFoldDB" id="W6NKG3"/>
<feature type="transmembrane region" description="Helical" evidence="7">
    <location>
        <begin position="6"/>
        <end position="31"/>
    </location>
</feature>
<dbReference type="EMBL" id="CBXI010000043">
    <property type="protein sequence ID" value="CDL92382.1"/>
    <property type="molecule type" value="Genomic_DNA"/>
</dbReference>
<comment type="subcellular location">
    <subcellularLocation>
        <location evidence="1">Cell membrane</location>
        <topology evidence="1">Multi-pass membrane protein</topology>
    </subcellularLocation>
</comment>
<dbReference type="PANTHER" id="PTHR42709:SF6">
    <property type="entry name" value="UNDECAPRENYL PHOSPHATE TRANSPORTER A"/>
    <property type="match status" value="1"/>
</dbReference>
<dbReference type="PANTHER" id="PTHR42709">
    <property type="entry name" value="ALKALINE PHOSPHATASE LIKE PROTEIN"/>
    <property type="match status" value="1"/>
</dbReference>
<dbReference type="Proteomes" id="UP000019482">
    <property type="component" value="Unassembled WGS sequence"/>
</dbReference>
<keyword evidence="6 7" id="KW-0472">Membrane</keyword>
<protein>
    <submittedName>
        <fullName evidence="9">Alkaline phosphatase</fullName>
    </submittedName>
</protein>
<evidence type="ECO:0000256" key="2">
    <source>
        <dbReference type="ARBA" id="ARBA00010792"/>
    </source>
</evidence>